<organism evidence="1 2">
    <name type="scientific">Cirrhinus mrigala</name>
    <name type="common">Mrigala</name>
    <dbReference type="NCBI Taxonomy" id="683832"/>
    <lineage>
        <taxon>Eukaryota</taxon>
        <taxon>Metazoa</taxon>
        <taxon>Chordata</taxon>
        <taxon>Craniata</taxon>
        <taxon>Vertebrata</taxon>
        <taxon>Euteleostomi</taxon>
        <taxon>Actinopterygii</taxon>
        <taxon>Neopterygii</taxon>
        <taxon>Teleostei</taxon>
        <taxon>Ostariophysi</taxon>
        <taxon>Cypriniformes</taxon>
        <taxon>Cyprinidae</taxon>
        <taxon>Labeoninae</taxon>
        <taxon>Labeonini</taxon>
        <taxon>Cirrhinus</taxon>
    </lineage>
</organism>
<proteinExistence type="predicted"/>
<dbReference type="Proteomes" id="UP001529510">
    <property type="component" value="Unassembled WGS sequence"/>
</dbReference>
<dbReference type="AlphaFoldDB" id="A0ABD0ME89"/>
<dbReference type="EMBL" id="JAMKFB020000787">
    <property type="protein sequence ID" value="KAL0147255.1"/>
    <property type="molecule type" value="Genomic_DNA"/>
</dbReference>
<protein>
    <submittedName>
        <fullName evidence="1">Uncharacterized protein</fullName>
    </submittedName>
</protein>
<evidence type="ECO:0000313" key="1">
    <source>
        <dbReference type="EMBL" id="KAL0147255.1"/>
    </source>
</evidence>
<evidence type="ECO:0000313" key="2">
    <source>
        <dbReference type="Proteomes" id="UP001529510"/>
    </source>
</evidence>
<feature type="non-terminal residue" evidence="1">
    <location>
        <position position="57"/>
    </location>
</feature>
<keyword evidence="2" id="KW-1185">Reference proteome</keyword>
<sequence length="57" mass="7037">LYRFSWIHRVRAWHRTLRYVLLLRERRSSTGSTVWTLWSSFSKPTQARATQCFYPFE</sequence>
<accession>A0ABD0ME89</accession>
<reference evidence="1 2" key="1">
    <citation type="submission" date="2024-05" db="EMBL/GenBank/DDBJ databases">
        <title>Genome sequencing and assembly of Indian major carp, Cirrhinus mrigala (Hamilton, 1822).</title>
        <authorList>
            <person name="Mohindra V."/>
            <person name="Chowdhury L.M."/>
            <person name="Lal K."/>
            <person name="Jena J.K."/>
        </authorList>
    </citation>
    <scope>NUCLEOTIDE SEQUENCE [LARGE SCALE GENOMIC DNA]</scope>
    <source>
        <strain evidence="1">CM1030</strain>
        <tissue evidence="1">Blood</tissue>
    </source>
</reference>
<name>A0ABD0ME89_CIRMR</name>
<comment type="caution">
    <text evidence="1">The sequence shown here is derived from an EMBL/GenBank/DDBJ whole genome shotgun (WGS) entry which is preliminary data.</text>
</comment>
<gene>
    <name evidence="1" type="ORF">M9458_057441</name>
</gene>
<feature type="non-terminal residue" evidence="1">
    <location>
        <position position="1"/>
    </location>
</feature>